<evidence type="ECO:0000313" key="1">
    <source>
        <dbReference type="EMBL" id="TNN47311.1"/>
    </source>
</evidence>
<reference evidence="1 2" key="1">
    <citation type="submission" date="2019-03" db="EMBL/GenBank/DDBJ databases">
        <title>First draft genome of Liparis tanakae, snailfish: a comprehensive survey of snailfish specific genes.</title>
        <authorList>
            <person name="Kim W."/>
            <person name="Song I."/>
            <person name="Jeong J.-H."/>
            <person name="Kim D."/>
            <person name="Kim S."/>
            <person name="Ryu S."/>
            <person name="Song J.Y."/>
            <person name="Lee S.K."/>
        </authorList>
    </citation>
    <scope>NUCLEOTIDE SEQUENCE [LARGE SCALE GENOMIC DNA]</scope>
    <source>
        <tissue evidence="1">Muscle</tissue>
    </source>
</reference>
<evidence type="ECO:0000313" key="2">
    <source>
        <dbReference type="Proteomes" id="UP000314294"/>
    </source>
</evidence>
<dbReference type="Proteomes" id="UP000314294">
    <property type="component" value="Unassembled WGS sequence"/>
</dbReference>
<protein>
    <submittedName>
        <fullName evidence="1">Uncharacterized protein</fullName>
    </submittedName>
</protein>
<comment type="caution">
    <text evidence="1">The sequence shown here is derived from an EMBL/GenBank/DDBJ whole genome shotgun (WGS) entry which is preliminary data.</text>
</comment>
<dbReference type="EMBL" id="SRLO01000748">
    <property type="protein sequence ID" value="TNN47311.1"/>
    <property type="molecule type" value="Genomic_DNA"/>
</dbReference>
<dbReference type="AlphaFoldDB" id="A0A4Z2G241"/>
<gene>
    <name evidence="1" type="ORF">EYF80_042491</name>
</gene>
<organism evidence="1 2">
    <name type="scientific">Liparis tanakae</name>
    <name type="common">Tanaka's snailfish</name>
    <dbReference type="NCBI Taxonomy" id="230148"/>
    <lineage>
        <taxon>Eukaryota</taxon>
        <taxon>Metazoa</taxon>
        <taxon>Chordata</taxon>
        <taxon>Craniata</taxon>
        <taxon>Vertebrata</taxon>
        <taxon>Euteleostomi</taxon>
        <taxon>Actinopterygii</taxon>
        <taxon>Neopterygii</taxon>
        <taxon>Teleostei</taxon>
        <taxon>Neoteleostei</taxon>
        <taxon>Acanthomorphata</taxon>
        <taxon>Eupercaria</taxon>
        <taxon>Perciformes</taxon>
        <taxon>Cottioidei</taxon>
        <taxon>Cottales</taxon>
        <taxon>Liparidae</taxon>
        <taxon>Liparis</taxon>
    </lineage>
</organism>
<accession>A0A4Z2G241</accession>
<proteinExistence type="predicted"/>
<name>A0A4Z2G241_9TELE</name>
<keyword evidence="2" id="KW-1185">Reference proteome</keyword>
<sequence>MSLMSRALTERCRRCPRWHEPQDESVAPHASKGTGTDISLKVALDWIPGFICGCGVALGARTALNRLQLLSNERRSLVIPRRAERGSGALQALMMSGDMTDDHIPSWRVTWGDAGGRNSFRKFDPLRLLMQPN</sequence>